<keyword evidence="2 6" id="KW-0689">Ribosomal protein</keyword>
<dbReference type="AlphaFoldDB" id="A0A2B7WIV0"/>
<proteinExistence type="inferred from homology"/>
<dbReference type="InterPro" id="IPR023574">
    <property type="entry name" value="Ribosomal_uL4_dom_sf"/>
</dbReference>
<dbReference type="EMBL" id="PDNC01000177">
    <property type="protein sequence ID" value="PGG96427.1"/>
    <property type="molecule type" value="Genomic_DNA"/>
</dbReference>
<evidence type="ECO:0000256" key="1">
    <source>
        <dbReference type="ARBA" id="ARBA00010528"/>
    </source>
</evidence>
<dbReference type="PANTHER" id="PTHR10746:SF6">
    <property type="entry name" value="LARGE RIBOSOMAL SUBUNIT PROTEIN UL4M"/>
    <property type="match status" value="1"/>
</dbReference>
<evidence type="ECO:0000313" key="6">
    <source>
        <dbReference type="EMBL" id="PGG96427.1"/>
    </source>
</evidence>
<comment type="caution">
    <text evidence="6">The sequence shown here is derived from an EMBL/GenBank/DDBJ whole genome shotgun (WGS) entry which is preliminary data.</text>
</comment>
<gene>
    <name evidence="6" type="ORF">GX51_07833</name>
</gene>
<name>A0A2B7WIV0_9EURO</name>
<reference evidence="6 7" key="1">
    <citation type="submission" date="2017-10" db="EMBL/GenBank/DDBJ databases">
        <title>Comparative genomics in systemic dimorphic fungi from Ajellomycetaceae.</title>
        <authorList>
            <person name="Munoz J.F."/>
            <person name="Mcewen J.G."/>
            <person name="Clay O.K."/>
            <person name="Cuomo C.A."/>
        </authorList>
    </citation>
    <scope>NUCLEOTIDE SEQUENCE [LARGE SCALE GENOMIC DNA]</scope>
    <source>
        <strain evidence="6 7">UAMH130</strain>
    </source>
</reference>
<dbReference type="Proteomes" id="UP000224080">
    <property type="component" value="Unassembled WGS sequence"/>
</dbReference>
<comment type="similarity">
    <text evidence="1">Belongs to the universal ribosomal protein uL4 family.</text>
</comment>
<keyword evidence="7" id="KW-1185">Reference proteome</keyword>
<dbReference type="GO" id="GO:0003735">
    <property type="term" value="F:structural constituent of ribosome"/>
    <property type="evidence" value="ECO:0007669"/>
    <property type="project" value="InterPro"/>
</dbReference>
<dbReference type="InterPro" id="IPR002136">
    <property type="entry name" value="Ribosomal_uL4"/>
</dbReference>
<dbReference type="Pfam" id="PF00573">
    <property type="entry name" value="Ribosomal_L4"/>
    <property type="match status" value="1"/>
</dbReference>
<dbReference type="GO" id="GO:1990904">
    <property type="term" value="C:ribonucleoprotein complex"/>
    <property type="evidence" value="ECO:0007669"/>
    <property type="project" value="UniProtKB-KW"/>
</dbReference>
<evidence type="ECO:0000256" key="5">
    <source>
        <dbReference type="SAM" id="MobiDB-lite"/>
    </source>
</evidence>
<keyword evidence="3" id="KW-0687">Ribonucleoprotein</keyword>
<dbReference type="NCBIfam" id="TIGR03953">
    <property type="entry name" value="rplD_bact"/>
    <property type="match status" value="1"/>
</dbReference>
<organism evidence="6 7">
    <name type="scientific">Blastomyces parvus</name>
    <dbReference type="NCBI Taxonomy" id="2060905"/>
    <lineage>
        <taxon>Eukaryota</taxon>
        <taxon>Fungi</taxon>
        <taxon>Dikarya</taxon>
        <taxon>Ascomycota</taxon>
        <taxon>Pezizomycotina</taxon>
        <taxon>Eurotiomycetes</taxon>
        <taxon>Eurotiomycetidae</taxon>
        <taxon>Onygenales</taxon>
        <taxon>Ajellomycetaceae</taxon>
        <taxon>Blastomyces</taxon>
    </lineage>
</organism>
<sequence>MGTSAKSGQIQNLQKKPHIHARFFRIQSFTHPLNDDSTISAAWDTILTMSGSKSLGTLRWLTRSYNGFASSFAAPTQCIPKNISRPMTTETEIPNVSPLNAFADAHVAGQSLNPDDIPKPVWNPAPAIATLYDFPTMEPIKFLEYSHQHLLLPLRRDILHRAVVYEGDKTRQGTASTKWRDDVRGSGRKIRPQKGTGRARLGDKKSPMLRGGGVAHGPHPRDFSTGLPKKVYDLAWRTALSYRYRRGQLIIVNDNITFPREVSPYWLTDIFEKHQWGKGFGRSLMITEVKKERLFKGVALIGQHARVLDREDVDVKDLLETGRLIVEKTALDRMLFRHSSDLKTRPARA</sequence>
<dbReference type="STRING" id="2060905.A0A2B7WIV0"/>
<evidence type="ECO:0000256" key="2">
    <source>
        <dbReference type="ARBA" id="ARBA00022980"/>
    </source>
</evidence>
<accession>A0A2B7WIV0</accession>
<feature type="region of interest" description="Disordered" evidence="5">
    <location>
        <begin position="174"/>
        <end position="220"/>
    </location>
</feature>
<dbReference type="Gene3D" id="3.40.1370.10">
    <property type="match status" value="1"/>
</dbReference>
<dbReference type="SUPFAM" id="SSF52166">
    <property type="entry name" value="Ribosomal protein L4"/>
    <property type="match status" value="1"/>
</dbReference>
<dbReference type="PANTHER" id="PTHR10746">
    <property type="entry name" value="50S RIBOSOMAL PROTEIN L4"/>
    <property type="match status" value="1"/>
</dbReference>
<dbReference type="OrthoDB" id="275876at2759"/>
<protein>
    <recommendedName>
        <fullName evidence="4">Large ribosomal subunit protein uL4m</fullName>
    </recommendedName>
</protein>
<evidence type="ECO:0000256" key="4">
    <source>
        <dbReference type="ARBA" id="ARBA00040565"/>
    </source>
</evidence>
<dbReference type="GO" id="GO:0005840">
    <property type="term" value="C:ribosome"/>
    <property type="evidence" value="ECO:0007669"/>
    <property type="project" value="UniProtKB-KW"/>
</dbReference>
<dbReference type="InterPro" id="IPR013005">
    <property type="entry name" value="Ribosomal_uL4-like"/>
</dbReference>
<evidence type="ECO:0000256" key="3">
    <source>
        <dbReference type="ARBA" id="ARBA00023274"/>
    </source>
</evidence>
<dbReference type="FunFam" id="3.40.1370.10:FF:000016">
    <property type="entry name" value="60S ribosomal protein L4, mitochondrial"/>
    <property type="match status" value="1"/>
</dbReference>
<dbReference type="GO" id="GO:0006412">
    <property type="term" value="P:translation"/>
    <property type="evidence" value="ECO:0007669"/>
    <property type="project" value="InterPro"/>
</dbReference>
<evidence type="ECO:0000313" key="7">
    <source>
        <dbReference type="Proteomes" id="UP000224080"/>
    </source>
</evidence>